<feature type="domain" description="PiggyBac transposable element-derived protein" evidence="3">
    <location>
        <begin position="190"/>
        <end position="536"/>
    </location>
</feature>
<feature type="compositionally biased region" description="Acidic residues" evidence="1">
    <location>
        <begin position="82"/>
        <end position="113"/>
    </location>
</feature>
<dbReference type="EMBL" id="VVIM01000001">
    <property type="protein sequence ID" value="KAB0803234.1"/>
    <property type="molecule type" value="Genomic_DNA"/>
</dbReference>
<keyword evidence="2" id="KW-0472">Membrane</keyword>
<evidence type="ECO:0000256" key="1">
    <source>
        <dbReference type="SAM" id="MobiDB-lite"/>
    </source>
</evidence>
<evidence type="ECO:0000259" key="3">
    <source>
        <dbReference type="Pfam" id="PF13843"/>
    </source>
</evidence>
<gene>
    <name evidence="4" type="ORF">PPYR_00204</name>
</gene>
<dbReference type="InterPro" id="IPR029526">
    <property type="entry name" value="PGBD"/>
</dbReference>
<protein>
    <recommendedName>
        <fullName evidence="3">PiggyBac transposable element-derived protein domain-containing protein</fullName>
    </recommendedName>
</protein>
<dbReference type="AlphaFoldDB" id="A0A5N4B0X1"/>
<keyword evidence="2" id="KW-0812">Transmembrane</keyword>
<organism evidence="4 5">
    <name type="scientific">Photinus pyralis</name>
    <name type="common">Common eastern firefly</name>
    <name type="synonym">Lampyris pyralis</name>
    <dbReference type="NCBI Taxonomy" id="7054"/>
    <lineage>
        <taxon>Eukaryota</taxon>
        <taxon>Metazoa</taxon>
        <taxon>Ecdysozoa</taxon>
        <taxon>Arthropoda</taxon>
        <taxon>Hexapoda</taxon>
        <taxon>Insecta</taxon>
        <taxon>Pterygota</taxon>
        <taxon>Neoptera</taxon>
        <taxon>Endopterygota</taxon>
        <taxon>Coleoptera</taxon>
        <taxon>Polyphaga</taxon>
        <taxon>Elateriformia</taxon>
        <taxon>Elateroidea</taxon>
        <taxon>Lampyridae</taxon>
        <taxon>Lampyrinae</taxon>
        <taxon>Photinus</taxon>
    </lineage>
</organism>
<keyword evidence="5" id="KW-1185">Reference proteome</keyword>
<evidence type="ECO:0000313" key="4">
    <source>
        <dbReference type="EMBL" id="KAB0803234.1"/>
    </source>
</evidence>
<comment type="caution">
    <text evidence="4">The sequence shown here is derived from an EMBL/GenBank/DDBJ whole genome shotgun (WGS) entry which is preliminary data.</text>
</comment>
<proteinExistence type="predicted"/>
<dbReference type="InParanoid" id="A0A5N4B0X1"/>
<reference evidence="4 5" key="1">
    <citation type="journal article" date="2018" name="Elife">
        <title>Firefly genomes illuminate parallel origins of bioluminescence in beetles.</title>
        <authorList>
            <person name="Fallon T.R."/>
            <person name="Lower S.E."/>
            <person name="Chang C.H."/>
            <person name="Bessho-Uehara M."/>
            <person name="Martin G.J."/>
            <person name="Bewick A.J."/>
            <person name="Behringer M."/>
            <person name="Debat H.J."/>
            <person name="Wong I."/>
            <person name="Day J.C."/>
            <person name="Suvorov A."/>
            <person name="Silva C.J."/>
            <person name="Stanger-Hall K.F."/>
            <person name="Hall D.W."/>
            <person name="Schmitz R.J."/>
            <person name="Nelson D.R."/>
            <person name="Lewis S.M."/>
            <person name="Shigenobu S."/>
            <person name="Bybee S.M."/>
            <person name="Larracuente A.M."/>
            <person name="Oba Y."/>
            <person name="Weng J.K."/>
        </authorList>
    </citation>
    <scope>NUCLEOTIDE SEQUENCE [LARGE SCALE GENOMIC DNA]</scope>
    <source>
        <strain evidence="4">1611_PpyrPB1</strain>
        <tissue evidence="4">Whole body</tissue>
    </source>
</reference>
<name>A0A5N4B0X1_PHOPY</name>
<feature type="transmembrane region" description="Helical" evidence="2">
    <location>
        <begin position="519"/>
        <end position="539"/>
    </location>
</feature>
<keyword evidence="2" id="KW-1133">Transmembrane helix</keyword>
<feature type="region of interest" description="Disordered" evidence="1">
    <location>
        <begin position="141"/>
        <end position="164"/>
    </location>
</feature>
<feature type="compositionally biased region" description="Basic residues" evidence="1">
    <location>
        <begin position="10"/>
        <end position="20"/>
    </location>
</feature>
<evidence type="ECO:0000256" key="2">
    <source>
        <dbReference type="SAM" id="Phobius"/>
    </source>
</evidence>
<feature type="region of interest" description="Disordered" evidence="1">
    <location>
        <begin position="1"/>
        <end position="20"/>
    </location>
</feature>
<dbReference type="Pfam" id="PF13843">
    <property type="entry name" value="DDE_Tnp_1_7"/>
    <property type="match status" value="1"/>
</dbReference>
<accession>A0A5N4B0X1</accession>
<dbReference type="Proteomes" id="UP000327044">
    <property type="component" value="Unassembled WGS sequence"/>
</dbReference>
<evidence type="ECO:0000313" key="5">
    <source>
        <dbReference type="Proteomes" id="UP000327044"/>
    </source>
</evidence>
<sequence>MGKTRFSAAKQRKSMKQRMKQVNLRRWKEALDPATVTVICDNKADKCKEKCSSGTKNSNKFGENVQTISYITSSEIMKSDINECDNEEQSSDDSEAENGESEELSDEEQEVPDSEYSQLQDDEEPLSDYSDVEDQYIMTDPEEGSDSEVSCESEDMLVNRRTKRKRTRRENIIKELPGPKHEAKNLTNIQDIWQLFFTEEMINEIVEFTNVKIRSVQPNYAYRPRDARETDLLEIKAFIGLLFFAGSCYSNHRNVIDLWNNNGTGIEIFRLVQSKNRFHVNRHLRKSADKLYCIRGLFEQFVKKCKTYYSHGPYVTVDEMLPNFRGRCSFCVYMPTKPGKYGVKVWACCDAKTYYCSNLEVFIRNQPPGPYWIDSRSSEVVKRMVNHIERSGRNVTCDNLFTSVPLAKDLLEKKLTLVGTLRKNKREIPPMFIAKSVKRPLNSSMFGFTNECTLVSYKSKVSKMVLLLSTLHHDDAINPESGEAAKPEIIITYNSTKCGVDLNDALQKKYSVSRKANRWPLVIFYFLLNVSGVNSYVIYKENTVKKIRRQDFLASLCLSLVYEQGKRRVYETNIPQSMKLRLCELLKIEKNTVSVPKQQDVTEARCAFCPSKKNRKSKTLCSVCKRHICKEHTTVKCKECSAVETGHEHDSE</sequence>
<dbReference type="PANTHER" id="PTHR46599:SF6">
    <property type="entry name" value="DUAL SPECIFICITY PHOSPHATASE 26"/>
    <property type="match status" value="1"/>
</dbReference>
<feature type="region of interest" description="Disordered" evidence="1">
    <location>
        <begin position="76"/>
        <end position="127"/>
    </location>
</feature>
<dbReference type="PANTHER" id="PTHR46599">
    <property type="entry name" value="PIGGYBAC TRANSPOSABLE ELEMENT-DERIVED PROTEIN 4"/>
    <property type="match status" value="1"/>
</dbReference>
<feature type="compositionally biased region" description="Acidic residues" evidence="1">
    <location>
        <begin position="141"/>
        <end position="155"/>
    </location>
</feature>